<dbReference type="Pfam" id="PF05593">
    <property type="entry name" value="RHS_repeat"/>
    <property type="match status" value="1"/>
</dbReference>
<dbReference type="NCBIfam" id="TIGR03696">
    <property type="entry name" value="Rhs_assc_core"/>
    <property type="match status" value="1"/>
</dbReference>
<dbReference type="InterPro" id="IPR031325">
    <property type="entry name" value="RHS_repeat"/>
</dbReference>
<evidence type="ECO:0000259" key="3">
    <source>
        <dbReference type="SMART" id="SM00306"/>
    </source>
</evidence>
<name>A0ABV6X023_9ACTN</name>
<feature type="region of interest" description="Disordered" evidence="1">
    <location>
        <begin position="2029"/>
        <end position="2050"/>
    </location>
</feature>
<keyword evidence="2" id="KW-0732">Signal</keyword>
<proteinExistence type="predicted"/>
<organism evidence="4 5">
    <name type="scientific">Streptacidiphilus alkalitolerans</name>
    <dbReference type="NCBI Taxonomy" id="3342712"/>
    <lineage>
        <taxon>Bacteria</taxon>
        <taxon>Bacillati</taxon>
        <taxon>Actinomycetota</taxon>
        <taxon>Actinomycetes</taxon>
        <taxon>Kitasatosporales</taxon>
        <taxon>Streptomycetaceae</taxon>
        <taxon>Streptacidiphilus</taxon>
    </lineage>
</organism>
<feature type="compositionally biased region" description="Polar residues" evidence="1">
    <location>
        <begin position="1703"/>
        <end position="1719"/>
    </location>
</feature>
<dbReference type="NCBIfam" id="TIGR01643">
    <property type="entry name" value="YD_repeat_2x"/>
    <property type="match status" value="1"/>
</dbReference>
<dbReference type="PANTHER" id="PTHR32305:SF17">
    <property type="entry name" value="TRNA NUCLEASE WAPA"/>
    <property type="match status" value="1"/>
</dbReference>
<dbReference type="RefSeq" id="WP_380552450.1">
    <property type="nucleotide sequence ID" value="NZ_JBHEZY010000004.1"/>
</dbReference>
<feature type="compositionally biased region" description="Low complexity" evidence="1">
    <location>
        <begin position="1682"/>
        <end position="1696"/>
    </location>
</feature>
<feature type="domain" description="Hint" evidence="3">
    <location>
        <begin position="2065"/>
        <end position="2167"/>
    </location>
</feature>
<protein>
    <submittedName>
        <fullName evidence="4">Polymorphic toxin-type HINT domain-containing protein</fullName>
    </submittedName>
</protein>
<dbReference type="InterPro" id="IPR003587">
    <property type="entry name" value="Hint_dom_N"/>
</dbReference>
<gene>
    <name evidence="4" type="ORF">ACEZDB_13300</name>
</gene>
<dbReference type="InterPro" id="IPR041436">
    <property type="entry name" value="RNAse_A_bac"/>
</dbReference>
<evidence type="ECO:0000313" key="5">
    <source>
        <dbReference type="Proteomes" id="UP001592530"/>
    </source>
</evidence>
<dbReference type="InterPro" id="IPR050708">
    <property type="entry name" value="T6SS_VgrG/RHS"/>
</dbReference>
<dbReference type="Proteomes" id="UP001592530">
    <property type="component" value="Unassembled WGS sequence"/>
</dbReference>
<dbReference type="EMBL" id="JBHEZY010000004">
    <property type="protein sequence ID" value="MFC1431620.1"/>
    <property type="molecule type" value="Genomic_DNA"/>
</dbReference>
<comment type="caution">
    <text evidence="4">The sequence shown here is derived from an EMBL/GenBank/DDBJ whole genome shotgun (WGS) entry which is preliminary data.</text>
</comment>
<feature type="region of interest" description="Disordered" evidence="1">
    <location>
        <begin position="284"/>
        <end position="304"/>
    </location>
</feature>
<dbReference type="Gene3D" id="2.170.16.10">
    <property type="entry name" value="Hedgehog/Intein (Hint) domain"/>
    <property type="match status" value="1"/>
</dbReference>
<accession>A0ABV6X023</accession>
<reference evidence="4 5" key="1">
    <citation type="submission" date="2024-09" db="EMBL/GenBank/DDBJ databases">
        <authorList>
            <person name="Lee S.D."/>
        </authorList>
    </citation>
    <scope>NUCLEOTIDE SEQUENCE [LARGE SCALE GENOMIC DNA]</scope>
    <source>
        <strain evidence="4 5">N1-3</strain>
    </source>
</reference>
<dbReference type="Pfam" id="PF07591">
    <property type="entry name" value="PT-HINT"/>
    <property type="match status" value="1"/>
</dbReference>
<dbReference type="InterPro" id="IPR006530">
    <property type="entry name" value="YD"/>
</dbReference>
<dbReference type="InterPro" id="IPR036844">
    <property type="entry name" value="Hint_dom_sf"/>
</dbReference>
<dbReference type="SUPFAM" id="SSF51294">
    <property type="entry name" value="Hedgehog/intein (Hint) domain"/>
    <property type="match status" value="1"/>
</dbReference>
<feature type="compositionally biased region" description="Polar residues" evidence="1">
    <location>
        <begin position="284"/>
        <end position="296"/>
    </location>
</feature>
<dbReference type="PANTHER" id="PTHR32305">
    <property type="match status" value="1"/>
</dbReference>
<dbReference type="CDD" id="cd00081">
    <property type="entry name" value="Hint"/>
    <property type="match status" value="1"/>
</dbReference>
<dbReference type="Gene3D" id="2.180.10.10">
    <property type="entry name" value="RHS repeat-associated core"/>
    <property type="match status" value="1"/>
</dbReference>
<sequence>MAGRWLGALGSAALIASVLANSGPAAALASAKAPALPRVAAVTGVTTSAVKKVDVKDQTKRVFQATATSWPGAATATAALAAPATGRSRGTRAAAHGTPVWASAVAPAKGAYAGPSAVSVRMLAHQDATSLGVSGVVFTVGAGAGAGGSGAVQVGLDASGFAQAYGGNYASRLHLVRLPACALTTPQLRACRTQTPLTTSHDSASTVSTTLSVGTARTALVLAATDTTGGDGGSAGSYAATPLKPSGSWTAGSSTGSFDYTYPVTVADSSGALQPQVGLSYDSGSVDGQTASTQAQAGWAGDGWSTPDSYIEQSFASCADKPEGTASPTSSGDECYDGPILTLSLNGSSTTLIQDDTTGDWVAGDGGKERVTHVTGANNGSGTYNTDYWTVTERDGTTYEFGRNQLPGWSTGKPVTNSVDSEPVYSAHSGDPCYSSSGFTSSVCTMAYKWHLDYVVDPHADAMAYYYGQDSNYYGEDNGAHNVSYVRDSYLERVDYGFRDGGAFGTVPDQIVFTSTGRCTAATCDALSKTTAPTEYPDVPFDLVCASGATCTSYSPSFFSTVRLSGITSQQYSVAAAKFLPVDTYTLHQSEPATGDGTSPTLWLSSITHEGDDAGGGGSTTPITVPDVKFAGTDLQNRVDTSNFPGLYRYRISGITNETGAYTSVSYGLPYPCTAAYVASATASSNTKSCYPVSWTPKDYTAPITDWFEKYAATQVLETDTTGGAVTEETDYTYTGGAAWHYDDNEVVKAKYRTWGQFRGYGTVETQTGDGANDPKTESVTSYYRGMDGDWLAAGSTRSVNVTDSQGGSHTDADQLAGKPLETTAYLGTGGPVDHSTITSYWVSPALATRARTGLPALTANAVGTAETWTRQALTDHGSTSWRTTETDTTYNTAAGDLNFALPTYSYAHTVPVDPAYDRCTATSYAAPNTTANLGGLVSATEADSVACSGFVENTASSVPKSFNALGAAAGVSRPAQVVTATRNFYDDPTFATTFPQAAAPTAGDVTMTRTAKDYSAGAFVWQTSTRAGYDAYGRVLTSYDALGNKTVHAYTLNAVGLTTGVKITNPLLQSVSTTLDPARSLTLTSTDANNLVTTTQYDPLGRTTALWLHNRPVSVPADDLYSYALSQTGLSGSTTQQLNDALGYNTSVTIYDSLGRTRQTQAPTPQGGRMITESFYDSRGEVRKKNNAYWDPANTPALALFTPQNPQDPGQDAQIPDQDVYTFDGLGRTVVDDSLQYSVVKQETVTVYNGDSTTVIPPTGGTATTTSTDPLGRTTALASYTVRPAVTRPADPFTGLWYVTGGTSTAITYGYDGHGLQSTVTDAGSTWTTSNDLLGRAVGKVDPDAGSSTMVYDADGNLLQATDARGDSTSTTYDALNRKTGSYASATAAQSSGPTGNQSAAWVYDNANSVAGVTDAVGQLTTETSYSGGNTYTSQALGFNSFGEALGTTVTIPSAEGALGRAYTFKQTYTGNTGLLYSDNYPLGGGLPAQVVTHTYATALDLPNGLGDTAYGYAQGTSFNAYGQVQQEVLGGGTSTASVTSAYDPHTGALTDQLVTRSTTAPAKVDEQAYSYDPAGNVTAQASTRLGAATPSETQCYTYDGLDRLTTAWTATDNCAGAPSTGAGSTVGDPLGAASAYWTSWTFNAAGQRDTQVQHSTTGGTDTTTAYQYNGNSTNQPHTPTSDTTTGGSTASDAASFDKDGNTLSRTTPANGSQNFTWGPTGRLDKITSGTSTTSYVYDADGNVLLQKDPGSTVLYLPGEQITLTGTSTTGVRYLALPGGGTAVRTAAGTNYGFELGDLHGTDELYLDSTAQTPTWRQSTPYGAPRGTLTSWVDNRGFLDKPNDSSTGLTSVGARQYDPLSGNFISLDPMFEATSTQQLNGYDYAGSNPVTHSDPTGLSEYAGGDSACDTESCLDEATPDPTTKKGVTEIYPGVTLKNKIKDFSQLRWAFYKEMIKQCGSYQPGMDCADATAQPQLNVSFSGIFETVAQSEVSQAMFQACLDIHCGEMGEIAYNAVAAGANLQAQVGGDELSGGGGHETPGTGSKADPEGNLALLTQIRKGPSCNSFDPDTQVLMSDGSTKAIKDLQVGDSVQTGDPATGKPDGSRKITATLVNHDDNLLDVTVDTGHGHQAVLHTTTEHPFWDATTKTWVDAADLTPGDHLATAAGIAGTPTVKSVTPTPGATNRFNLTVQQLHTYYVLAGSVPVLVHNSSCLTQAGLDFPGIAHALDEHTNVTPEEAIELAGQKDSGKNSVFVDQQTAQQVADYAVAFNAGRIQNWLRGPKQQLTFSGTFGRNNSLGTTYFADGSQKAAGNGYFIQLTRAKGYPGGFYISTLHPQ</sequence>
<evidence type="ECO:0000313" key="4">
    <source>
        <dbReference type="EMBL" id="MFC1431620.1"/>
    </source>
</evidence>
<evidence type="ECO:0000256" key="2">
    <source>
        <dbReference type="SAM" id="SignalP"/>
    </source>
</evidence>
<feature type="signal peptide" evidence="2">
    <location>
        <begin position="1"/>
        <end position="20"/>
    </location>
</feature>
<dbReference type="Pfam" id="PF18431">
    <property type="entry name" value="RNAse_A_bac"/>
    <property type="match status" value="1"/>
</dbReference>
<feature type="chain" id="PRO_5046123292" evidence="2">
    <location>
        <begin position="21"/>
        <end position="2338"/>
    </location>
</feature>
<evidence type="ECO:0000256" key="1">
    <source>
        <dbReference type="SAM" id="MobiDB-lite"/>
    </source>
</evidence>
<feature type="compositionally biased region" description="Polar residues" evidence="1">
    <location>
        <begin position="1667"/>
        <end position="1681"/>
    </location>
</feature>
<dbReference type="SMART" id="SM00306">
    <property type="entry name" value="HintN"/>
    <property type="match status" value="1"/>
</dbReference>
<dbReference type="InterPro" id="IPR022385">
    <property type="entry name" value="Rhs_assc_core"/>
</dbReference>
<feature type="region of interest" description="Disordered" evidence="1">
    <location>
        <begin position="1650"/>
        <end position="1724"/>
    </location>
</feature>